<reference evidence="2" key="1">
    <citation type="submission" date="2023-10" db="EMBL/GenBank/DDBJ databases">
        <authorList>
            <person name="Chen Y."/>
            <person name="Shah S."/>
            <person name="Dougan E. K."/>
            <person name="Thang M."/>
            <person name="Chan C."/>
        </authorList>
    </citation>
    <scope>NUCLEOTIDE SEQUENCE [LARGE SCALE GENOMIC DNA]</scope>
</reference>
<feature type="compositionally biased region" description="Basic and acidic residues" evidence="1">
    <location>
        <begin position="161"/>
        <end position="171"/>
    </location>
</feature>
<accession>A0ABN9Q4A3</accession>
<evidence type="ECO:0000313" key="3">
    <source>
        <dbReference type="Proteomes" id="UP001189429"/>
    </source>
</evidence>
<evidence type="ECO:0008006" key="4">
    <source>
        <dbReference type="Google" id="ProtNLM"/>
    </source>
</evidence>
<comment type="caution">
    <text evidence="2">The sequence shown here is derived from an EMBL/GenBank/DDBJ whole genome shotgun (WGS) entry which is preliminary data.</text>
</comment>
<proteinExistence type="predicted"/>
<organism evidence="2 3">
    <name type="scientific">Prorocentrum cordatum</name>
    <dbReference type="NCBI Taxonomy" id="2364126"/>
    <lineage>
        <taxon>Eukaryota</taxon>
        <taxon>Sar</taxon>
        <taxon>Alveolata</taxon>
        <taxon>Dinophyceae</taxon>
        <taxon>Prorocentrales</taxon>
        <taxon>Prorocentraceae</taxon>
        <taxon>Prorocentrum</taxon>
    </lineage>
</organism>
<name>A0ABN9Q4A3_9DINO</name>
<sequence length="298" mass="32912">MELEAAMDKYRSGADSAEAAVQQEAVAKERAQVGSISPEGKLDVREFLDKQAEPNMYPYGLFENVELELLCLSSCCACYPGWDNHIGPRESDELVYDKGTLKDLDGNAVANPDGSAVAVAATAGAGFCDDSYELQGETGDGSKASELANRFATTYTVEVSHHEGLRGSEGRRLRKKQEPGGLQSMDKSRDNLLRSASSVVLDPGIQKLVKACHKAEHANTAETNADFVPDIKRRQKIDHVSTIFSEPRREEDNTSHAHMSFVNHKERLPDKKHHMKKNFFSEFTEAMLLQSGMMSEKK</sequence>
<feature type="region of interest" description="Disordered" evidence="1">
    <location>
        <begin position="161"/>
        <end position="189"/>
    </location>
</feature>
<dbReference type="EMBL" id="CAUYUJ010001880">
    <property type="protein sequence ID" value="CAK0798044.1"/>
    <property type="molecule type" value="Genomic_DNA"/>
</dbReference>
<evidence type="ECO:0000256" key="1">
    <source>
        <dbReference type="SAM" id="MobiDB-lite"/>
    </source>
</evidence>
<dbReference type="Proteomes" id="UP001189429">
    <property type="component" value="Unassembled WGS sequence"/>
</dbReference>
<evidence type="ECO:0000313" key="2">
    <source>
        <dbReference type="EMBL" id="CAK0798044.1"/>
    </source>
</evidence>
<keyword evidence="3" id="KW-1185">Reference proteome</keyword>
<protein>
    <recommendedName>
        <fullName evidence="4">Condensin complex subunit 2</fullName>
    </recommendedName>
</protein>
<gene>
    <name evidence="2" type="ORF">PCOR1329_LOCUS6949</name>
</gene>